<feature type="compositionally biased region" description="Polar residues" evidence="1">
    <location>
        <begin position="267"/>
        <end position="292"/>
    </location>
</feature>
<feature type="compositionally biased region" description="Polar residues" evidence="1">
    <location>
        <begin position="854"/>
        <end position="863"/>
    </location>
</feature>
<dbReference type="SMART" id="SM00444">
    <property type="entry name" value="GYF"/>
    <property type="match status" value="1"/>
</dbReference>
<evidence type="ECO:0000313" key="4">
    <source>
        <dbReference type="Proteomes" id="UP001458880"/>
    </source>
</evidence>
<dbReference type="GO" id="GO:0005829">
    <property type="term" value="C:cytosol"/>
    <property type="evidence" value="ECO:0007669"/>
    <property type="project" value="TreeGrafter"/>
</dbReference>
<evidence type="ECO:0000256" key="1">
    <source>
        <dbReference type="SAM" id="MobiDB-lite"/>
    </source>
</evidence>
<feature type="compositionally biased region" description="Basic and acidic residues" evidence="1">
    <location>
        <begin position="347"/>
        <end position="362"/>
    </location>
</feature>
<dbReference type="SUPFAM" id="SSF55277">
    <property type="entry name" value="GYF domain"/>
    <property type="match status" value="1"/>
</dbReference>
<sequence length="1332" mass="149456">MTDSMNFGPEWLRNLSSDGSTTGGTGGGARYQLSGYRYGREEMLGLYEKGFKPPNSLFSFTTLYSEQPLVPLVLTQTTEEERSWSNRTPMMNSTIRGGRGASLERGGRISRGRGSYQSYGRNVSSYESGGGWGNGEQSDWSPRKDYAYRSSSVDNWRRNRSEEDEDWRSTNQNRGPEKWGRSTSWRDGDKTEDRGTGGPQERPRNWHENSRGHGSQRRGWDNEDLPEWATEHLGEGGGTFDSSGAYHGSDEEKEQKRLTPNKKDTLQKSSSQHNISAKQPPLTTSKSAISLSKQKEIDRPDEEIRDSSPSPPLSKVSHQDAKDIKKQDPPEKQKSEADKSGIPATVKDGKTNSKLTERKDIEDGPLNIEMTNSNISNNSNSHNGLVSNPTGSTHRVEEDFDRLQEDLVSKLVVEEESPKGPQLNSNMNMPSVGTATQPPPNLVPPIHDQWYYQDPQGDLQGPFVSTEMAEWFKAGYFSNSLRVRRQCDNSFYTLGDLVRICNGNPFLTTVRIPPLKETAKIPEQDLLNLHLLQTQLALRHVSPRGYKPDWAGLSALQQRDLLSQHMLTPQISPVDLQYLQQTAAPPPATTNPLMHIINQMQQVNKLPGQPPLPDQPPNTMPVQMDPLQALVQQMHSLQRIQPPVSGIPGIGLPPNIQNENLVNNLSGIHGPIAGAGMAAPNLSGLSNSLSAPGVIPTPLPPKPPTLESLASANDNDPINNLLRQLQNKQLQQTPQIDTLWQQNQFIDTLWQQNQFVQAQTNNQWQQQPPPNQPPPPPQQPPTAVTSTSQPISATPDLPAVTSTSQPISATPDLPLSMWDIQQSVAPKAAVVQTPVEPPHQLTPPLEDQEEKESPQIQQQQVVTPSKEKDAASKEEKRKKENEEKQAKKEAEEKRKQEQRRLDQEKKAAEDKRKKEEEKRKKEEEKLKKMLEKAKKEAEEKRLRELEEKRRLKELKKSEEEAKRKMEELRKLEVEQQERERREQQKQAEIIAKQTQDAAKVSKAAPWSQSNVSSGPSLADIQKAEREKRAEQVYLQQQRALQQQSVEHQTIEKVSSMQLSWASKPIQPRQVKSLAEIQAEEQERLAKQVAETRLAQQQKEKETGTDSHNNKKKKKPELQSLLWSSAAAGFWDDSTSHHISVHKPSNVTKSNSTSAMTAAVTKPQSKQTKAKPKKEETVFNQLLIAKVEKKNVPATEEFTAWCAKALANINSIVDIPTFVGFLRDIESAVDVKEYCREYLGDNPATHHFAAQFLEKRRSFRPKAVAHKDDMCSPAPAITPNSQHNSDFQEVKGKGKKTKKSKMTKVDASRILGFSVTAAQDRINVGDRDYGENS</sequence>
<feature type="region of interest" description="Disordered" evidence="1">
    <location>
        <begin position="1"/>
        <end position="30"/>
    </location>
</feature>
<feature type="compositionally biased region" description="Low complexity" evidence="1">
    <location>
        <begin position="112"/>
        <end position="121"/>
    </location>
</feature>
<reference evidence="3 4" key="1">
    <citation type="journal article" date="2024" name="BMC Genomics">
        <title>De novo assembly and annotation of Popillia japonica's genome with initial clues to its potential as an invasive pest.</title>
        <authorList>
            <person name="Cucini C."/>
            <person name="Boschi S."/>
            <person name="Funari R."/>
            <person name="Cardaioli E."/>
            <person name="Iannotti N."/>
            <person name="Marturano G."/>
            <person name="Paoli F."/>
            <person name="Bruttini M."/>
            <person name="Carapelli A."/>
            <person name="Frati F."/>
            <person name="Nardi F."/>
        </authorList>
    </citation>
    <scope>NUCLEOTIDE SEQUENCE [LARGE SCALE GENOMIC DNA]</scope>
    <source>
        <strain evidence="3">DMR45628</strain>
    </source>
</reference>
<feature type="compositionally biased region" description="Basic and acidic residues" evidence="1">
    <location>
        <begin position="317"/>
        <end position="339"/>
    </location>
</feature>
<dbReference type="Gene3D" id="3.30.1490.40">
    <property type="match status" value="1"/>
</dbReference>
<dbReference type="Pfam" id="PF02213">
    <property type="entry name" value="GYF"/>
    <property type="match status" value="1"/>
</dbReference>
<feature type="compositionally biased region" description="Pro residues" evidence="1">
    <location>
        <begin position="695"/>
        <end position="704"/>
    </location>
</feature>
<feature type="region of interest" description="Disordered" evidence="1">
    <location>
        <begin position="828"/>
        <end position="1024"/>
    </location>
</feature>
<feature type="domain" description="GYF" evidence="2">
    <location>
        <begin position="447"/>
        <end position="495"/>
    </location>
</feature>
<feature type="region of interest" description="Disordered" evidence="1">
    <location>
        <begin position="80"/>
        <end position="362"/>
    </location>
</feature>
<dbReference type="PANTHER" id="PTHR14445">
    <property type="entry name" value="GRB10 INTERACTING GYF PROTEIN"/>
    <property type="match status" value="1"/>
</dbReference>
<dbReference type="Proteomes" id="UP001458880">
    <property type="component" value="Unassembled WGS sequence"/>
</dbReference>
<comment type="caution">
    <text evidence="3">The sequence shown here is derived from an EMBL/GenBank/DDBJ whole genome shotgun (WGS) entry which is preliminary data.</text>
</comment>
<keyword evidence="4" id="KW-1185">Reference proteome</keyword>
<evidence type="ECO:0000313" key="3">
    <source>
        <dbReference type="EMBL" id="KAK9711460.1"/>
    </source>
</evidence>
<feature type="compositionally biased region" description="Basic and acidic residues" evidence="1">
    <location>
        <begin position="865"/>
        <end position="985"/>
    </location>
</feature>
<feature type="compositionally biased region" description="Basic and acidic residues" evidence="1">
    <location>
        <begin position="248"/>
        <end position="266"/>
    </location>
</feature>
<feature type="compositionally biased region" description="Basic residues" evidence="1">
    <location>
        <begin position="1292"/>
        <end position="1301"/>
    </location>
</feature>
<dbReference type="InterPro" id="IPR035445">
    <property type="entry name" value="GYF-like_dom_sf"/>
</dbReference>
<feature type="region of interest" description="Disordered" evidence="1">
    <location>
        <begin position="693"/>
        <end position="717"/>
    </location>
</feature>
<dbReference type="PROSITE" id="PS50829">
    <property type="entry name" value="GYF"/>
    <property type="match status" value="1"/>
</dbReference>
<feature type="compositionally biased region" description="Basic and acidic residues" evidence="1">
    <location>
        <begin position="1097"/>
        <end position="1108"/>
    </location>
</feature>
<feature type="compositionally biased region" description="Polar residues" evidence="1">
    <location>
        <begin position="85"/>
        <end position="95"/>
    </location>
</feature>
<feature type="region of interest" description="Disordered" evidence="1">
    <location>
        <begin position="1087"/>
        <end position="1115"/>
    </location>
</feature>
<feature type="compositionally biased region" description="Low complexity" evidence="1">
    <location>
        <begin position="781"/>
        <end position="790"/>
    </location>
</feature>
<gene>
    <name evidence="3" type="ORF">QE152_g25428</name>
</gene>
<name>A0AAW1K1V4_POPJA</name>
<dbReference type="InterPro" id="IPR051640">
    <property type="entry name" value="GRB10-interact_GYF"/>
</dbReference>
<feature type="compositionally biased region" description="Polar residues" evidence="1">
    <location>
        <begin position="1142"/>
        <end position="1166"/>
    </location>
</feature>
<protein>
    <submittedName>
        <fullName evidence="3">GYF domain</fullName>
    </submittedName>
</protein>
<feature type="compositionally biased region" description="Polar residues" evidence="1">
    <location>
        <begin position="1006"/>
        <end position="1015"/>
    </location>
</feature>
<organism evidence="3 4">
    <name type="scientific">Popillia japonica</name>
    <name type="common">Japanese beetle</name>
    <dbReference type="NCBI Taxonomy" id="7064"/>
    <lineage>
        <taxon>Eukaryota</taxon>
        <taxon>Metazoa</taxon>
        <taxon>Ecdysozoa</taxon>
        <taxon>Arthropoda</taxon>
        <taxon>Hexapoda</taxon>
        <taxon>Insecta</taxon>
        <taxon>Pterygota</taxon>
        <taxon>Neoptera</taxon>
        <taxon>Endopterygota</taxon>
        <taxon>Coleoptera</taxon>
        <taxon>Polyphaga</taxon>
        <taxon>Scarabaeiformia</taxon>
        <taxon>Scarabaeidae</taxon>
        <taxon>Rutelinae</taxon>
        <taxon>Popillia</taxon>
    </lineage>
</organism>
<feature type="region of interest" description="Disordered" evidence="1">
    <location>
        <begin position="760"/>
        <end position="808"/>
    </location>
</feature>
<feature type="compositionally biased region" description="Basic and acidic residues" evidence="1">
    <location>
        <begin position="175"/>
        <end position="211"/>
    </location>
</feature>
<dbReference type="PANTHER" id="PTHR14445:SF36">
    <property type="entry name" value="FI03272P-RELATED"/>
    <property type="match status" value="1"/>
</dbReference>
<feature type="compositionally biased region" description="Polar residues" evidence="1">
    <location>
        <begin position="708"/>
        <end position="717"/>
    </location>
</feature>
<accession>A0AAW1K1V4</accession>
<feature type="compositionally biased region" description="Pro residues" evidence="1">
    <location>
        <begin position="767"/>
        <end position="780"/>
    </location>
</feature>
<dbReference type="CDD" id="cd00072">
    <property type="entry name" value="GYF"/>
    <property type="match status" value="1"/>
</dbReference>
<proteinExistence type="predicted"/>
<feature type="region of interest" description="Disordered" evidence="1">
    <location>
        <begin position="1270"/>
        <end position="1302"/>
    </location>
</feature>
<dbReference type="InterPro" id="IPR003169">
    <property type="entry name" value="GYF"/>
</dbReference>
<evidence type="ECO:0000259" key="2">
    <source>
        <dbReference type="PROSITE" id="PS50829"/>
    </source>
</evidence>
<dbReference type="EMBL" id="JASPKY010000279">
    <property type="protein sequence ID" value="KAK9711460.1"/>
    <property type="molecule type" value="Genomic_DNA"/>
</dbReference>
<feature type="region of interest" description="Disordered" evidence="1">
    <location>
        <begin position="1141"/>
        <end position="1172"/>
    </location>
</feature>